<evidence type="ECO:0000256" key="3">
    <source>
        <dbReference type="ARBA" id="ARBA00022679"/>
    </source>
</evidence>
<dbReference type="GO" id="GO:0005886">
    <property type="term" value="C:plasma membrane"/>
    <property type="evidence" value="ECO:0007669"/>
    <property type="project" value="UniProtKB-SubCell"/>
</dbReference>
<dbReference type="InterPro" id="IPR000715">
    <property type="entry name" value="Glycosyl_transferase_4"/>
</dbReference>
<evidence type="ECO:0000256" key="4">
    <source>
        <dbReference type="ARBA" id="ARBA00022692"/>
    </source>
</evidence>
<evidence type="ECO:0000256" key="8">
    <source>
        <dbReference type="SAM" id="Phobius"/>
    </source>
</evidence>
<feature type="transmembrane region" description="Helical" evidence="8">
    <location>
        <begin position="81"/>
        <end position="98"/>
    </location>
</feature>
<feature type="transmembrane region" description="Helical" evidence="8">
    <location>
        <begin position="143"/>
        <end position="162"/>
    </location>
</feature>
<dbReference type="PANTHER" id="PTHR22926">
    <property type="entry name" value="PHOSPHO-N-ACETYLMURAMOYL-PENTAPEPTIDE-TRANSFERASE"/>
    <property type="match status" value="1"/>
</dbReference>
<evidence type="ECO:0000256" key="2">
    <source>
        <dbReference type="ARBA" id="ARBA00022475"/>
    </source>
</evidence>
<dbReference type="GO" id="GO:0016780">
    <property type="term" value="F:phosphotransferase activity, for other substituted phosphate groups"/>
    <property type="evidence" value="ECO:0007669"/>
    <property type="project" value="InterPro"/>
</dbReference>
<name>A0AAX2KQT9_ENTFL</name>
<dbReference type="GO" id="GO:0009103">
    <property type="term" value="P:lipopolysaccharide biosynthetic process"/>
    <property type="evidence" value="ECO:0007669"/>
    <property type="project" value="TreeGrafter"/>
</dbReference>
<keyword evidence="4 8" id="KW-0812">Transmembrane</keyword>
<feature type="transmembrane region" description="Helical" evidence="8">
    <location>
        <begin position="220"/>
        <end position="239"/>
    </location>
</feature>
<feature type="transmembrane region" description="Helical" evidence="8">
    <location>
        <begin position="55"/>
        <end position="75"/>
    </location>
</feature>
<feature type="transmembrane region" description="Helical" evidence="8">
    <location>
        <begin position="169"/>
        <end position="188"/>
    </location>
</feature>
<dbReference type="Proteomes" id="UP000254396">
    <property type="component" value="Unassembled WGS sequence"/>
</dbReference>
<dbReference type="PANTHER" id="PTHR22926:SF3">
    <property type="entry name" value="UNDECAPRENYL-PHOSPHATE ALPHA-N-ACETYLGLUCOSAMINYL 1-PHOSPHATE TRANSFERASE"/>
    <property type="match status" value="1"/>
</dbReference>
<evidence type="ECO:0000256" key="6">
    <source>
        <dbReference type="ARBA" id="ARBA00023136"/>
    </source>
</evidence>
<evidence type="ECO:0000313" key="10">
    <source>
        <dbReference type="Proteomes" id="UP000254396"/>
    </source>
</evidence>
<feature type="binding site" evidence="7">
    <location>
        <position position="224"/>
    </location>
    <ligand>
        <name>Mg(2+)</name>
        <dbReference type="ChEBI" id="CHEBI:18420"/>
    </ligand>
</feature>
<protein>
    <submittedName>
        <fullName evidence="9">Phospho-N-acetylmuramoyl-pentapeptide-transferase</fullName>
        <ecNumber evidence="9">2.7.8.13</ecNumber>
    </submittedName>
</protein>
<comment type="cofactor">
    <cofactor evidence="7">
        <name>Mg(2+)</name>
        <dbReference type="ChEBI" id="CHEBI:18420"/>
    </cofactor>
</comment>
<feature type="binding site" evidence="7">
    <location>
        <position position="161"/>
    </location>
    <ligand>
        <name>Mg(2+)</name>
        <dbReference type="ChEBI" id="CHEBI:18420"/>
    </ligand>
</feature>
<feature type="transmembrane region" description="Helical" evidence="8">
    <location>
        <begin position="12"/>
        <end position="34"/>
    </location>
</feature>
<feature type="transmembrane region" description="Helical" evidence="8">
    <location>
        <begin position="245"/>
        <end position="269"/>
    </location>
</feature>
<feature type="transmembrane region" description="Helical" evidence="8">
    <location>
        <begin position="110"/>
        <end position="131"/>
    </location>
</feature>
<evidence type="ECO:0000256" key="5">
    <source>
        <dbReference type="ARBA" id="ARBA00022989"/>
    </source>
</evidence>
<comment type="subcellular location">
    <subcellularLocation>
        <location evidence="1">Cell membrane</location>
        <topology evidence="1">Multi-pass membrane protein</topology>
    </subcellularLocation>
</comment>
<dbReference type="InterPro" id="IPR018480">
    <property type="entry name" value="PNAcMuramoyl-5peptid_Trfase_CS"/>
</dbReference>
<keyword evidence="2" id="KW-1003">Cell membrane</keyword>
<sequence>MGSTMSLFIYEVLIRLFMTFILSLLLTPLVKLLAFRIGAYDAPGERRINTKNMPTAGGLAIYIAFASSCLLIFRSIIPQDYIWPIILAGGMVVLTGLIDDIKEITPMKKTIGILLAALVIYFVAGIRIDFVTLPVVGMIDLRWFSLPLTLLWILAITNAVNLIDGLDGLASGVSIIGLTTIGITGYFFLHAKTVYIPIVIFILVASIAGFFPYNFYPAKIFLGDTGALFLGFMIAVMSLQGLKNATFITVITPMVILGVPITDTVYAIIRRLLNKKPISSADKMHLHHRLLSLGFTHKGAVMTIYALALVFSFVSLLFSYSSTVASILLIVFCLIGLELFIELIGLVGEGHQPLMYLLRILGNREYRQEQMKKRLGKHSKRK</sequence>
<feature type="transmembrane region" description="Helical" evidence="8">
    <location>
        <begin position="324"/>
        <end position="347"/>
    </location>
</feature>
<gene>
    <name evidence="9" type="primary">mraY_1</name>
    <name evidence="9" type="ORF">NCTC13379_01647</name>
</gene>
<dbReference type="PROSITE" id="PS01348">
    <property type="entry name" value="MRAY_2"/>
    <property type="match status" value="1"/>
</dbReference>
<dbReference type="GO" id="GO:0046872">
    <property type="term" value="F:metal ion binding"/>
    <property type="evidence" value="ECO:0007669"/>
    <property type="project" value="UniProtKB-KW"/>
</dbReference>
<keyword evidence="6 8" id="KW-0472">Membrane</keyword>
<evidence type="ECO:0000256" key="7">
    <source>
        <dbReference type="PIRSR" id="PIRSR600715-1"/>
    </source>
</evidence>
<feature type="transmembrane region" description="Helical" evidence="8">
    <location>
        <begin position="194"/>
        <end position="213"/>
    </location>
</feature>
<dbReference type="CDD" id="cd06853">
    <property type="entry name" value="GT_WecA_like"/>
    <property type="match status" value="1"/>
</dbReference>
<feature type="transmembrane region" description="Helical" evidence="8">
    <location>
        <begin position="290"/>
        <end position="318"/>
    </location>
</feature>
<proteinExistence type="predicted"/>
<dbReference type="Pfam" id="PF00953">
    <property type="entry name" value="Glycos_transf_4"/>
    <property type="match status" value="1"/>
</dbReference>
<dbReference type="GO" id="GO:0071555">
    <property type="term" value="P:cell wall organization"/>
    <property type="evidence" value="ECO:0007669"/>
    <property type="project" value="TreeGrafter"/>
</dbReference>
<reference evidence="9 10" key="1">
    <citation type="submission" date="2018-06" db="EMBL/GenBank/DDBJ databases">
        <authorList>
            <consortium name="Pathogen Informatics"/>
            <person name="Doyle S."/>
        </authorList>
    </citation>
    <scope>NUCLEOTIDE SEQUENCE [LARGE SCALE GENOMIC DNA]</scope>
    <source>
        <strain evidence="9 10">NCTC13379</strain>
    </source>
</reference>
<dbReference type="AlphaFoldDB" id="A0AAX2KQT9"/>
<dbReference type="GO" id="GO:0044038">
    <property type="term" value="P:cell wall macromolecule biosynthetic process"/>
    <property type="evidence" value="ECO:0007669"/>
    <property type="project" value="TreeGrafter"/>
</dbReference>
<dbReference type="EC" id="2.7.8.13" evidence="9"/>
<evidence type="ECO:0000256" key="1">
    <source>
        <dbReference type="ARBA" id="ARBA00004651"/>
    </source>
</evidence>
<keyword evidence="5 8" id="KW-1133">Transmembrane helix</keyword>
<comment type="caution">
    <text evidence="9">The sequence shown here is derived from an EMBL/GenBank/DDBJ whole genome shotgun (WGS) entry which is preliminary data.</text>
</comment>
<organism evidence="9 10">
    <name type="scientific">Enterococcus faecalis</name>
    <name type="common">Streptococcus faecalis</name>
    <dbReference type="NCBI Taxonomy" id="1351"/>
    <lineage>
        <taxon>Bacteria</taxon>
        <taxon>Bacillati</taxon>
        <taxon>Bacillota</taxon>
        <taxon>Bacilli</taxon>
        <taxon>Lactobacillales</taxon>
        <taxon>Enterococcaceae</taxon>
        <taxon>Enterococcus</taxon>
    </lineage>
</organism>
<dbReference type="EMBL" id="UGIX01000001">
    <property type="protein sequence ID" value="STP65507.1"/>
    <property type="molecule type" value="Genomic_DNA"/>
</dbReference>
<keyword evidence="7" id="KW-0479">Metal-binding</keyword>
<accession>A0AAX2KQT9</accession>
<keyword evidence="3 9" id="KW-0808">Transferase</keyword>
<evidence type="ECO:0000313" key="9">
    <source>
        <dbReference type="EMBL" id="STP65507.1"/>
    </source>
</evidence>
<keyword evidence="7" id="KW-0460">Magnesium</keyword>